<accession>A0A1H7U0P5</accession>
<dbReference type="Pfam" id="PF13715">
    <property type="entry name" value="CarbopepD_reg_2"/>
    <property type="match status" value="1"/>
</dbReference>
<organism evidence="4 5">
    <name type="scientific">Olivibacter domesticus</name>
    <name type="common">Pseudosphingobacterium domesticum</name>
    <dbReference type="NCBI Taxonomy" id="407022"/>
    <lineage>
        <taxon>Bacteria</taxon>
        <taxon>Pseudomonadati</taxon>
        <taxon>Bacteroidota</taxon>
        <taxon>Sphingobacteriia</taxon>
        <taxon>Sphingobacteriales</taxon>
        <taxon>Sphingobacteriaceae</taxon>
        <taxon>Olivibacter</taxon>
    </lineage>
</organism>
<keyword evidence="2" id="KW-0998">Cell outer membrane</keyword>
<dbReference type="STRING" id="407022.SAMN05661044_03687"/>
<gene>
    <name evidence="4" type="ORF">SAMN05661044_03687</name>
</gene>
<dbReference type="EMBL" id="FOAF01000005">
    <property type="protein sequence ID" value="SEL90561.1"/>
    <property type="molecule type" value="Genomic_DNA"/>
</dbReference>
<dbReference type="InterPro" id="IPR023997">
    <property type="entry name" value="TonB-dep_OMP_SusC/RagA_CS"/>
</dbReference>
<keyword evidence="2" id="KW-0812">Transmembrane</keyword>
<dbReference type="Gene3D" id="2.60.40.1120">
    <property type="entry name" value="Carboxypeptidase-like, regulatory domain"/>
    <property type="match status" value="1"/>
</dbReference>
<dbReference type="PROSITE" id="PS52016">
    <property type="entry name" value="TONB_DEPENDENT_REC_3"/>
    <property type="match status" value="1"/>
</dbReference>
<keyword evidence="2" id="KW-0813">Transport</keyword>
<dbReference type="InterPro" id="IPR008969">
    <property type="entry name" value="CarboxyPept-like_regulatory"/>
</dbReference>
<dbReference type="NCBIfam" id="TIGR04057">
    <property type="entry name" value="SusC_RagA_signa"/>
    <property type="match status" value="1"/>
</dbReference>
<dbReference type="Proteomes" id="UP000199421">
    <property type="component" value="Unassembled WGS sequence"/>
</dbReference>
<keyword evidence="2" id="KW-0472">Membrane</keyword>
<dbReference type="PANTHER" id="PTHR30069">
    <property type="entry name" value="TONB-DEPENDENT OUTER MEMBRANE RECEPTOR"/>
    <property type="match status" value="1"/>
</dbReference>
<evidence type="ECO:0000256" key="1">
    <source>
        <dbReference type="ARBA" id="ARBA00022729"/>
    </source>
</evidence>
<protein>
    <submittedName>
        <fullName evidence="4">TonB-linked outer membrane protein, SusC/RagA family</fullName>
    </submittedName>
</protein>
<feature type="domain" description="TonB-dependent receptor plug" evidence="3">
    <location>
        <begin position="142"/>
        <end position="260"/>
    </location>
</feature>
<dbReference type="Gene3D" id="2.170.130.10">
    <property type="entry name" value="TonB-dependent receptor, plug domain"/>
    <property type="match status" value="1"/>
</dbReference>
<dbReference type="GO" id="GO:0015344">
    <property type="term" value="F:siderophore uptake transmembrane transporter activity"/>
    <property type="evidence" value="ECO:0007669"/>
    <property type="project" value="TreeGrafter"/>
</dbReference>
<evidence type="ECO:0000313" key="5">
    <source>
        <dbReference type="Proteomes" id="UP000199421"/>
    </source>
</evidence>
<proteinExistence type="inferred from homology"/>
<evidence type="ECO:0000313" key="4">
    <source>
        <dbReference type="EMBL" id="SEL90561.1"/>
    </source>
</evidence>
<dbReference type="SUPFAM" id="SSF56935">
    <property type="entry name" value="Porins"/>
    <property type="match status" value="1"/>
</dbReference>
<evidence type="ECO:0000256" key="2">
    <source>
        <dbReference type="PROSITE-ProRule" id="PRU01360"/>
    </source>
</evidence>
<dbReference type="GO" id="GO:0044718">
    <property type="term" value="P:siderophore transmembrane transport"/>
    <property type="evidence" value="ECO:0007669"/>
    <property type="project" value="TreeGrafter"/>
</dbReference>
<evidence type="ECO:0000259" key="3">
    <source>
        <dbReference type="Pfam" id="PF07715"/>
    </source>
</evidence>
<dbReference type="GO" id="GO:0009279">
    <property type="term" value="C:cell outer membrane"/>
    <property type="evidence" value="ECO:0007669"/>
    <property type="project" value="UniProtKB-SubCell"/>
</dbReference>
<keyword evidence="5" id="KW-1185">Reference proteome</keyword>
<dbReference type="InterPro" id="IPR023996">
    <property type="entry name" value="TonB-dep_OMP_SusC/RagA"/>
</dbReference>
<comment type="similarity">
    <text evidence="2">Belongs to the TonB-dependent receptor family.</text>
</comment>
<dbReference type="InterPro" id="IPR037066">
    <property type="entry name" value="Plug_dom_sf"/>
</dbReference>
<dbReference type="AlphaFoldDB" id="A0A1H7U0P5"/>
<dbReference type="SUPFAM" id="SSF49464">
    <property type="entry name" value="Carboxypeptidase regulatory domain-like"/>
    <property type="match status" value="1"/>
</dbReference>
<name>A0A1H7U0P5_OLID1</name>
<dbReference type="InterPro" id="IPR012910">
    <property type="entry name" value="Plug_dom"/>
</dbReference>
<dbReference type="Pfam" id="PF07715">
    <property type="entry name" value="Plug"/>
    <property type="match status" value="1"/>
</dbReference>
<dbReference type="PANTHER" id="PTHR30069:SF29">
    <property type="entry name" value="HEMOGLOBIN AND HEMOGLOBIN-HAPTOGLOBIN-BINDING PROTEIN 1-RELATED"/>
    <property type="match status" value="1"/>
</dbReference>
<keyword evidence="1" id="KW-0732">Signal</keyword>
<dbReference type="InterPro" id="IPR039426">
    <property type="entry name" value="TonB-dep_rcpt-like"/>
</dbReference>
<reference evidence="5" key="1">
    <citation type="submission" date="2016-10" db="EMBL/GenBank/DDBJ databases">
        <authorList>
            <person name="Varghese N."/>
            <person name="Submissions S."/>
        </authorList>
    </citation>
    <scope>NUCLEOTIDE SEQUENCE [LARGE SCALE GENOMIC DNA]</scope>
    <source>
        <strain evidence="5">DSM 18733</strain>
    </source>
</reference>
<sequence length="1138" mass="126424">MNLRSKINFMARNRLKIGVFFLVFSSLGVSSLSYAEGENTSVKTVVGERRVNITGTVKTAKGEPLPGVSIKLKGSKTTTTTNADGVFRLNLPTGNEILIFSYVGYKTQEVPVNGQRSLNIVLQDDNSALDEVVVVGYGTQRARDVTGAIVSVDVKKLADIPVASVSESLRGQIPGLNVSGGSTRPGAMATLSVRQQFNWGKDGGNDYPLVIIDDVIQVDAQTGKPSMERFNMLDVSEIESITVLKDASAAIYGSRASQGAIVVKTKRGQVGAPRISYSGKFQTNDAVSHEKVMNARQYGEFANKFGRALGWNDNYFYSDAELSQMESLNYDWLTNDWRAANTMQHSLDVSGGSERATYYTGASYYTQGANLGSQDFKRWTFRAGTEVKVASDLRLSATLAAANTDLDRSFTKINFSDGYATGGEQNDYSVLLHMPKYIPWVYNINGVDQYVSPALGPNKLGNVSGNNSLSNWNYYDMLNNGSKTTNKDFNYNANFSLQYDVPFLKGLSFKFNYGLTQASGNTEQVQMPLLLARARNINTADNHLYSNTTQWDDPLLNRANSRVTYDNTTSKNEQLNFFANYNQKFGDHDIGAMFSVEKTTAGWEDRYQIYDNPTRGVYNGTSISAGTLNTSNTITYRTESGTLSYLGRVNYSYKSRYLLQFVFRTDASTKFAPENYWGFFPGVSAGWVVSDENWFTENVAWMNYLKVRASVGITGNNNVNPWKWARLYTAATDKGMAFGNNGGMYTTGITPDADPNRDLRWDRTVQRNLGLDMSFLKSQLSMSLDGYYNTTTDMLTDMSGAIGVPISVGGAFAEQNYAGVKAWGTEVSVTWKSNVNEVNYSIGMNFGLNNYKTTRYFDQPFDYPADMTTRRAVGNTGYGNPVWGYKTWKNTSGGDGMLRTDADIDAYWNYLTENASNSGIEGAEPNFMGITDKSQMKKGMLVYEDVRGALDPSTQSYGGPNGVIEKDSRQDWEVLKKSNMNYGITTNLSAGWKGVSFQAQISTSWGGANYLDYVKQGTSSTHALWSQTIYLTDMYDPETNPNGKYPNIAYYDDFGGTNSDFFLLPTFRMFVRSLSIGYTLPKKWLTKAKVDNVRIFLSGNNLWDFYNPYPSKYRNMYDSPGTGYPTLRTWSLGINLGL</sequence>
<comment type="subcellular location">
    <subcellularLocation>
        <location evidence="2">Cell outer membrane</location>
        <topology evidence="2">Multi-pass membrane protein</topology>
    </subcellularLocation>
</comment>
<dbReference type="NCBIfam" id="TIGR04056">
    <property type="entry name" value="OMP_RagA_SusC"/>
    <property type="match status" value="1"/>
</dbReference>
<keyword evidence="2" id="KW-1134">Transmembrane beta strand</keyword>